<organism evidence="1">
    <name type="scientific">marine sediment metagenome</name>
    <dbReference type="NCBI Taxonomy" id="412755"/>
    <lineage>
        <taxon>unclassified sequences</taxon>
        <taxon>metagenomes</taxon>
        <taxon>ecological metagenomes</taxon>
    </lineage>
</organism>
<gene>
    <name evidence="1" type="ORF">S01H4_53694</name>
</gene>
<sequence length="35" mass="3550">PGSSAEMGNESLLVGFLGCIFLDDTTIFTSGGPES</sequence>
<proteinExistence type="predicted"/>
<dbReference type="AlphaFoldDB" id="X1DHA1"/>
<evidence type="ECO:0000313" key="1">
    <source>
        <dbReference type="EMBL" id="GAH07675.1"/>
    </source>
</evidence>
<feature type="non-terminal residue" evidence="1">
    <location>
        <position position="1"/>
    </location>
</feature>
<dbReference type="EMBL" id="BART01030825">
    <property type="protein sequence ID" value="GAH07675.1"/>
    <property type="molecule type" value="Genomic_DNA"/>
</dbReference>
<reference evidence="1" key="1">
    <citation type="journal article" date="2014" name="Front. Microbiol.">
        <title>High frequency of phylogenetically diverse reductive dehalogenase-homologous genes in deep subseafloor sedimentary metagenomes.</title>
        <authorList>
            <person name="Kawai M."/>
            <person name="Futagami T."/>
            <person name="Toyoda A."/>
            <person name="Takaki Y."/>
            <person name="Nishi S."/>
            <person name="Hori S."/>
            <person name="Arai W."/>
            <person name="Tsubouchi T."/>
            <person name="Morono Y."/>
            <person name="Uchiyama I."/>
            <person name="Ito T."/>
            <person name="Fujiyama A."/>
            <person name="Inagaki F."/>
            <person name="Takami H."/>
        </authorList>
    </citation>
    <scope>NUCLEOTIDE SEQUENCE</scope>
    <source>
        <strain evidence="1">Expedition CK06-06</strain>
    </source>
</reference>
<comment type="caution">
    <text evidence="1">The sequence shown here is derived from an EMBL/GenBank/DDBJ whole genome shotgun (WGS) entry which is preliminary data.</text>
</comment>
<protein>
    <submittedName>
        <fullName evidence="1">Uncharacterized protein</fullName>
    </submittedName>
</protein>
<name>X1DHA1_9ZZZZ</name>
<accession>X1DHA1</accession>